<keyword evidence="2" id="KW-0238">DNA-binding</keyword>
<dbReference type="Gene3D" id="3.40.50.2300">
    <property type="match status" value="1"/>
</dbReference>
<keyword evidence="7" id="KW-1185">Reference proteome</keyword>
<reference evidence="6 7" key="1">
    <citation type="submission" date="2020-02" db="EMBL/GenBank/DDBJ databases">
        <authorList>
            <person name="Zhang X.-Y."/>
        </authorList>
    </citation>
    <scope>NUCLEOTIDE SEQUENCE [LARGE SCALE GENOMIC DNA]</scope>
    <source>
        <strain evidence="6 7">C33</strain>
    </source>
</reference>
<dbReference type="Pfam" id="PF00072">
    <property type="entry name" value="Response_reg"/>
    <property type="match status" value="1"/>
</dbReference>
<evidence type="ECO:0000256" key="2">
    <source>
        <dbReference type="ARBA" id="ARBA00023125"/>
    </source>
</evidence>
<dbReference type="CDD" id="cd06170">
    <property type="entry name" value="LuxR_C_like"/>
    <property type="match status" value="1"/>
</dbReference>
<dbReference type="PROSITE" id="PS50043">
    <property type="entry name" value="HTH_LUXR_2"/>
    <property type="match status" value="1"/>
</dbReference>
<organism evidence="6 7">
    <name type="scientific">Wenzhouxiangella limi</name>
    <dbReference type="NCBI Taxonomy" id="2707351"/>
    <lineage>
        <taxon>Bacteria</taxon>
        <taxon>Pseudomonadati</taxon>
        <taxon>Pseudomonadota</taxon>
        <taxon>Gammaproteobacteria</taxon>
        <taxon>Chromatiales</taxon>
        <taxon>Wenzhouxiangellaceae</taxon>
        <taxon>Wenzhouxiangella</taxon>
    </lineage>
</organism>
<evidence type="ECO:0000259" key="4">
    <source>
        <dbReference type="PROSITE" id="PS50043"/>
    </source>
</evidence>
<keyword evidence="1 3" id="KW-0597">Phosphoprotein</keyword>
<gene>
    <name evidence="6" type="ORF">G3I74_09020</name>
</gene>
<dbReference type="InterPro" id="IPR001789">
    <property type="entry name" value="Sig_transdc_resp-reg_receiver"/>
</dbReference>
<feature type="domain" description="Response regulatory" evidence="5">
    <location>
        <begin position="12"/>
        <end position="125"/>
    </location>
</feature>
<dbReference type="EMBL" id="JAAGSC010000041">
    <property type="protein sequence ID" value="NDY95868.1"/>
    <property type="molecule type" value="Genomic_DNA"/>
</dbReference>
<dbReference type="Pfam" id="PF00196">
    <property type="entry name" value="GerE"/>
    <property type="match status" value="1"/>
</dbReference>
<dbReference type="Gene3D" id="1.10.10.10">
    <property type="entry name" value="Winged helix-like DNA-binding domain superfamily/Winged helix DNA-binding domain"/>
    <property type="match status" value="1"/>
</dbReference>
<name>A0A845UYR9_9GAMM</name>
<proteinExistence type="predicted"/>
<dbReference type="AlphaFoldDB" id="A0A845UYR9"/>
<evidence type="ECO:0000259" key="5">
    <source>
        <dbReference type="PROSITE" id="PS50110"/>
    </source>
</evidence>
<dbReference type="PRINTS" id="PR00038">
    <property type="entry name" value="HTHLUXR"/>
</dbReference>
<accession>A0A845UYR9</accession>
<dbReference type="SUPFAM" id="SSF46894">
    <property type="entry name" value="C-terminal effector domain of the bipartite response regulators"/>
    <property type="match status" value="1"/>
</dbReference>
<dbReference type="InterPro" id="IPR011006">
    <property type="entry name" value="CheY-like_superfamily"/>
</dbReference>
<dbReference type="InterPro" id="IPR036388">
    <property type="entry name" value="WH-like_DNA-bd_sf"/>
</dbReference>
<evidence type="ECO:0000313" key="6">
    <source>
        <dbReference type="EMBL" id="NDY95868.1"/>
    </source>
</evidence>
<dbReference type="SUPFAM" id="SSF52172">
    <property type="entry name" value="CheY-like"/>
    <property type="match status" value="1"/>
</dbReference>
<dbReference type="CDD" id="cd17535">
    <property type="entry name" value="REC_NarL-like"/>
    <property type="match status" value="1"/>
</dbReference>
<protein>
    <submittedName>
        <fullName evidence="6">Response regulator transcription factor</fullName>
    </submittedName>
</protein>
<dbReference type="GO" id="GO:0003677">
    <property type="term" value="F:DNA binding"/>
    <property type="evidence" value="ECO:0007669"/>
    <property type="project" value="UniProtKB-KW"/>
</dbReference>
<dbReference type="PROSITE" id="PS50110">
    <property type="entry name" value="RESPONSE_REGULATORY"/>
    <property type="match status" value="1"/>
</dbReference>
<feature type="modified residue" description="4-aspartylphosphate" evidence="3">
    <location>
        <position position="63"/>
    </location>
</feature>
<evidence type="ECO:0000313" key="7">
    <source>
        <dbReference type="Proteomes" id="UP000484885"/>
    </source>
</evidence>
<evidence type="ECO:0000256" key="3">
    <source>
        <dbReference type="PROSITE-ProRule" id="PRU00169"/>
    </source>
</evidence>
<comment type="caution">
    <text evidence="6">The sequence shown here is derived from an EMBL/GenBank/DDBJ whole genome shotgun (WGS) entry which is preliminary data.</text>
</comment>
<dbReference type="InterPro" id="IPR058245">
    <property type="entry name" value="NreC/VraR/RcsB-like_REC"/>
</dbReference>
<dbReference type="InterPro" id="IPR016032">
    <property type="entry name" value="Sig_transdc_resp-reg_C-effctor"/>
</dbReference>
<dbReference type="Proteomes" id="UP000484885">
    <property type="component" value="Unassembled WGS sequence"/>
</dbReference>
<dbReference type="SMART" id="SM00448">
    <property type="entry name" value="REC"/>
    <property type="match status" value="1"/>
</dbReference>
<dbReference type="InterPro" id="IPR000792">
    <property type="entry name" value="Tscrpt_reg_LuxR_C"/>
</dbReference>
<dbReference type="PANTHER" id="PTHR43214">
    <property type="entry name" value="TWO-COMPONENT RESPONSE REGULATOR"/>
    <property type="match status" value="1"/>
</dbReference>
<dbReference type="PANTHER" id="PTHR43214:SF17">
    <property type="entry name" value="TRANSCRIPTIONAL REGULATORY PROTEIN RCSB"/>
    <property type="match status" value="1"/>
</dbReference>
<feature type="domain" description="HTH luxR-type" evidence="4">
    <location>
        <begin position="153"/>
        <end position="218"/>
    </location>
</feature>
<dbReference type="InterPro" id="IPR039420">
    <property type="entry name" value="WalR-like"/>
</dbReference>
<dbReference type="SMART" id="SM00421">
    <property type="entry name" value="HTH_LUXR"/>
    <property type="match status" value="1"/>
</dbReference>
<dbReference type="GO" id="GO:0000160">
    <property type="term" value="P:phosphorelay signal transduction system"/>
    <property type="evidence" value="ECO:0007669"/>
    <property type="project" value="InterPro"/>
</dbReference>
<dbReference type="RefSeq" id="WP_164211267.1">
    <property type="nucleotide sequence ID" value="NZ_JAAGSC010000041.1"/>
</dbReference>
<evidence type="ECO:0000256" key="1">
    <source>
        <dbReference type="ARBA" id="ARBA00022553"/>
    </source>
</evidence>
<sequence length="229" mass="25275">MTPADLDESPIRVLHVDDHPAIIQAARACLVERFPGVEYVGVGSHEEGQALMEQGAFDVVILDLSVDGSVTLRKIKEYARNTPTIIWSMRYNYGVIRTALDYGTRGFVGKHEPIAVLEKAIEAVLCSKKFYLSAEGQAILSDGGLSTSFLSPGFYQLGVLSPRELQVLRLTGKGFCIQETAEALGVKPKTVETFRRRIREKLALGSAHHLAPFAVRWVSDGEPLYLKYP</sequence>
<dbReference type="GO" id="GO:0006355">
    <property type="term" value="P:regulation of DNA-templated transcription"/>
    <property type="evidence" value="ECO:0007669"/>
    <property type="project" value="InterPro"/>
</dbReference>